<reference evidence="4 5" key="1">
    <citation type="submission" date="2016-02" db="EMBL/GenBank/DDBJ databases">
        <title>Comparative genomic and transcriptomic foundation for Pichia pastoris.</title>
        <authorList>
            <person name="Love K.R."/>
            <person name="Shah K.A."/>
            <person name="Whittaker C.A."/>
            <person name="Wu J."/>
            <person name="Bartlett M.C."/>
            <person name="Ma D."/>
            <person name="Leeson R.L."/>
            <person name="Priest M."/>
            <person name="Young S.K."/>
            <person name="Love J.C."/>
        </authorList>
    </citation>
    <scope>NUCLEOTIDE SEQUENCE [LARGE SCALE GENOMIC DNA]</scope>
    <source>
        <strain evidence="4 5">ATCC 28485</strain>
    </source>
</reference>
<feature type="compositionally biased region" description="Polar residues" evidence="2">
    <location>
        <begin position="39"/>
        <end position="56"/>
    </location>
</feature>
<evidence type="ECO:0000259" key="3">
    <source>
        <dbReference type="PROSITE" id="PS50003"/>
    </source>
</evidence>
<protein>
    <submittedName>
        <fullName evidence="4">BA75_03961T0</fullName>
    </submittedName>
</protein>
<proteinExistence type="predicted"/>
<dbReference type="CDD" id="cd13311">
    <property type="entry name" value="PH_Slm1"/>
    <property type="match status" value="1"/>
</dbReference>
<evidence type="ECO:0000313" key="4">
    <source>
        <dbReference type="EMBL" id="ANZ77244.1"/>
    </source>
</evidence>
<sequence length="684" mass="77462">MTATNQTMSILSHQQQLQNQLQLKQLQTQEQKQQEQRTKSLNSNKSAELNNLVSEKTPQKRKDPRDPLAVQIPTTANPTEILASRFNSWRNVIRALLVYLKDVVSVHEEVVRQQVRLQQSLSFPFTTQGLNGDLYQPIATGKSNSAGSDGSGAADNFAAIQNFFLPLGNGSIYDLPSILLQFHSSYAVNAQKTIRELNSTVIPRLEELRRDLLVKIKEIRGLQSDFKNNVNKEVLTTKQELTAYQSSIELVSKHPNNVQPKNDPYLLRTQLDRQIKRQIQEENFLHEAYLNLQSSAKELEKVIFLEVQSALTVYAKLLGKQAQTIFDVLITKLDNGFLTKEPSFEWDSYISREPNFIDPNLPMRHYRDLVYPHNNSPLSFEIRSGYLERRSKFLKSYSKGWYVLTATFLHEFKTPDRKRDPVPVMSLPLNDCQITEHSKMDTVNPDSWHKFVLHAKQNGIINRGHNWVFRAEGYQEMMKWYNDMKQLIALPTPQARSSIAAQRELQRAQVKQSKRHSKAGSLLSSSTVPSDKGHHHSNQYDQLNTVLSLPQNVAATEGNQGLFFENSQKNAPQSPQSGAQTSGIDYTNYAQQLPNQDAAQVPRGFNYAPEVSALGISTQVDDESANDRRSLETASNPNLTDPDHIRSTTEDTLNTLTPKVNGLKVDADKDARPVSTNNILVDDS</sequence>
<evidence type="ECO:0000313" key="5">
    <source>
        <dbReference type="Proteomes" id="UP000094565"/>
    </source>
</evidence>
<dbReference type="SMART" id="SM00233">
    <property type="entry name" value="PH"/>
    <property type="match status" value="1"/>
</dbReference>
<feature type="domain" description="PH" evidence="3">
    <location>
        <begin position="380"/>
        <end position="489"/>
    </location>
</feature>
<dbReference type="InterPro" id="IPR043453">
    <property type="entry name" value="Slm1_PH"/>
</dbReference>
<accession>A0A1B2JGP9</accession>
<dbReference type="PROSITE" id="PS50003">
    <property type="entry name" value="PH_DOMAIN"/>
    <property type="match status" value="1"/>
</dbReference>
<dbReference type="InterPro" id="IPR046868">
    <property type="entry name" value="BAR_4"/>
</dbReference>
<dbReference type="EMBL" id="CP014586">
    <property type="protein sequence ID" value="ANZ77244.1"/>
    <property type="molecule type" value="Genomic_DNA"/>
</dbReference>
<feature type="region of interest" description="Disordered" evidence="2">
    <location>
        <begin position="24"/>
        <end position="72"/>
    </location>
</feature>
<dbReference type="Pfam" id="PF20399">
    <property type="entry name" value="PH_20"/>
    <property type="match status" value="1"/>
</dbReference>
<feature type="region of interest" description="Disordered" evidence="2">
    <location>
        <begin position="507"/>
        <end position="538"/>
    </location>
</feature>
<dbReference type="InterPro" id="IPR011993">
    <property type="entry name" value="PH-like_dom_sf"/>
</dbReference>
<evidence type="ECO:0000256" key="1">
    <source>
        <dbReference type="ARBA" id="ARBA00022553"/>
    </source>
</evidence>
<dbReference type="PANTHER" id="PTHR31941:SF16">
    <property type="entry name" value="PHOSPHATIDYLINOSITOL 4,5-BISPHOSPHATE-BINDING PROTEIN SLM1-RELATED"/>
    <property type="match status" value="1"/>
</dbReference>
<gene>
    <name evidence="4" type="primary">SLM1</name>
    <name evidence="4" type="ORF">ATY40_BA7503961</name>
</gene>
<keyword evidence="1" id="KW-0597">Phosphoprotein</keyword>
<feature type="region of interest" description="Disordered" evidence="2">
    <location>
        <begin position="617"/>
        <end position="654"/>
    </location>
</feature>
<dbReference type="Gene3D" id="2.30.29.30">
    <property type="entry name" value="Pleckstrin-homology domain (PH domain)/Phosphotyrosine-binding domain (PTB)"/>
    <property type="match status" value="1"/>
</dbReference>
<dbReference type="Pfam" id="PF20400">
    <property type="entry name" value="BAR_4"/>
    <property type="match status" value="1"/>
</dbReference>
<dbReference type="FunFam" id="2.30.29.30:FF:000328">
    <property type="entry name" value="Phosphatidylinositol 4,5-bisphosphate-binding protein SLM1"/>
    <property type="match status" value="1"/>
</dbReference>
<dbReference type="Proteomes" id="UP000094565">
    <property type="component" value="Chromosome 3"/>
</dbReference>
<feature type="compositionally biased region" description="Basic and acidic residues" evidence="2">
    <location>
        <begin position="57"/>
        <end position="66"/>
    </location>
</feature>
<keyword evidence="5" id="KW-1185">Reference proteome</keyword>
<dbReference type="AlphaFoldDB" id="A0A1B2JGP9"/>
<organism evidence="4 5">
    <name type="scientific">Komagataella pastoris</name>
    <name type="common">Yeast</name>
    <name type="synonym">Pichia pastoris</name>
    <dbReference type="NCBI Taxonomy" id="4922"/>
    <lineage>
        <taxon>Eukaryota</taxon>
        <taxon>Fungi</taxon>
        <taxon>Dikarya</taxon>
        <taxon>Ascomycota</taxon>
        <taxon>Saccharomycotina</taxon>
        <taxon>Pichiomycetes</taxon>
        <taxon>Pichiales</taxon>
        <taxon>Pichiaceae</taxon>
        <taxon>Komagataella</taxon>
    </lineage>
</organism>
<dbReference type="InterPro" id="IPR046869">
    <property type="entry name" value="SLM1/RGC1-like_PH"/>
</dbReference>
<dbReference type="InterPro" id="IPR001849">
    <property type="entry name" value="PH_domain"/>
</dbReference>
<evidence type="ECO:0000256" key="2">
    <source>
        <dbReference type="SAM" id="MobiDB-lite"/>
    </source>
</evidence>
<dbReference type="PANTHER" id="PTHR31941">
    <property type="entry name" value="CYTOSKELETAL SIGNALING PROTEIN SLM1"/>
    <property type="match status" value="1"/>
</dbReference>
<dbReference type="OrthoDB" id="5598057at2759"/>
<dbReference type="SUPFAM" id="SSF50729">
    <property type="entry name" value="PH domain-like"/>
    <property type="match status" value="1"/>
</dbReference>
<name>A0A1B2JGP9_PICPA</name>